<dbReference type="GO" id="GO:0003676">
    <property type="term" value="F:nucleic acid binding"/>
    <property type="evidence" value="ECO:0007669"/>
    <property type="project" value="InterPro"/>
</dbReference>
<dbReference type="STRING" id="22663.A0A2I0J0A4"/>
<comment type="caution">
    <text evidence="3">The sequence shown here is derived from an EMBL/GenBank/DDBJ whole genome shotgun (WGS) entry which is preliminary data.</text>
</comment>
<evidence type="ECO:0000313" key="3">
    <source>
        <dbReference type="EMBL" id="PKI49687.1"/>
    </source>
</evidence>
<feature type="domain" description="RNase H type-1" evidence="2">
    <location>
        <begin position="849"/>
        <end position="932"/>
    </location>
</feature>
<dbReference type="InterPro" id="IPR044730">
    <property type="entry name" value="RNase_H-like_dom_plant"/>
</dbReference>
<dbReference type="Gene3D" id="3.30.420.10">
    <property type="entry name" value="Ribonuclease H-like superfamily/Ribonuclease H"/>
    <property type="match status" value="1"/>
</dbReference>
<dbReference type="PANTHER" id="PTHR47723">
    <property type="entry name" value="OS05G0353850 PROTEIN"/>
    <property type="match status" value="1"/>
</dbReference>
<keyword evidence="4" id="KW-1185">Reference proteome</keyword>
<gene>
    <name evidence="3" type="ORF">CRG98_029932</name>
</gene>
<dbReference type="PANTHER" id="PTHR47723:SF19">
    <property type="entry name" value="POLYNUCLEOTIDYL TRANSFERASE, RIBONUCLEASE H-LIKE SUPERFAMILY PROTEIN"/>
    <property type="match status" value="1"/>
</dbReference>
<evidence type="ECO:0000259" key="2">
    <source>
        <dbReference type="PROSITE" id="PS50879"/>
    </source>
</evidence>
<sequence>METVAAKVGLEAKIPGPAAKPTVEAAVTATKDIPTMFSSWIIVQGKSSKLRNFPKNKGIGIVKAATNRGNQYNYGTKFDILANKEDSSDLPEELLLGEREMARQKEKSTHRIGWESDNMEGFPFQFKGGAFELGQISKQSRGQRKFQAKPNDRELSDPKGTRSPCFKRVLRDYLREVKPNVGFFGGIWLWWNPQEVSISHVSRFSQAMHFSAVWEGRWLPWITAVYGHPTKSVRRELLTDLKRISTEINEEWLVIGDFNEITDTMEKIGGAPTNPMACLKFREVLEFCSLLDLGSNGPRLTWKGPVVGGYDHVYKQLDRAVSNASWRTLYSEAMGSNYFLKNLELKVKRELDEVLAKEELLWFQKSRSEWVQQGDRNTRYFHSKAIIKRKVLRTEGLQMEDKTWCFDDDVLRKMVLDHFQQFYKKPVSHARPRLGFSFLHVESHHTDSLGREISVEEVHQAISEMYPFKAPGSDGFHAYFYQSNWELVERQVTELVREIIEGRKSASVINNTLIVLIPKELMHTMCSLRRKKGFMAINVDLEKAYDSLSWDFIDDTLRVVGIPNNLRQVKMDCITTPSLQVMWNGDKIKKFTMERASGQKVSAAKTIVYFSRNVSQATCQDIQAISSLLRIRRLRKFNEAFLAKICWDLAMNSGTLWAQTLRHKYVHANAIIPRFNAKSGVSRLWNSLCVVWPKISLGIKWSIGSGDTIALWQDSWVPYHGSLIDVAARMVPNEWRGALVHDFADVSTGWRWDLFSYSIPQQTLLHITALPPPLPDRGPDRPFWKLTSNVAFSDWQNKSIFEPQFVRPLNSAAMIFKVVHGFVQSDLCANAYTDRKARDWKLIGWRMPSDGWLKLNTDGAAKGNPSLARAGGLLRDDNGRWLGGFVHNIKIATSILVELWTVKNGFEVSREIGPRRLVLETDSELVANLLRS</sequence>
<dbReference type="InterPro" id="IPR002156">
    <property type="entry name" value="RNaseH_domain"/>
</dbReference>
<reference evidence="3 4" key="1">
    <citation type="submission" date="2017-11" db="EMBL/GenBank/DDBJ databases">
        <title>De-novo sequencing of pomegranate (Punica granatum L.) genome.</title>
        <authorList>
            <person name="Akparov Z."/>
            <person name="Amiraslanov A."/>
            <person name="Hajiyeva S."/>
            <person name="Abbasov M."/>
            <person name="Kaur K."/>
            <person name="Hamwieh A."/>
            <person name="Solovyev V."/>
            <person name="Salamov A."/>
            <person name="Braich B."/>
            <person name="Kosarev P."/>
            <person name="Mahmoud A."/>
            <person name="Hajiyev E."/>
            <person name="Babayeva S."/>
            <person name="Izzatullayeva V."/>
            <person name="Mammadov A."/>
            <person name="Mammadov A."/>
            <person name="Sharifova S."/>
            <person name="Ojaghi J."/>
            <person name="Eynullazada K."/>
            <person name="Bayramov B."/>
            <person name="Abdulazimova A."/>
            <person name="Shahmuradov I."/>
        </authorList>
    </citation>
    <scope>NUCLEOTIDE SEQUENCE [LARGE SCALE GENOMIC DNA]</scope>
    <source>
        <strain evidence="4">cv. AG2017</strain>
        <tissue evidence="3">Leaf</tissue>
    </source>
</reference>
<dbReference type="CDD" id="cd06222">
    <property type="entry name" value="RNase_H_like"/>
    <property type="match status" value="1"/>
</dbReference>
<organism evidence="3 4">
    <name type="scientific">Punica granatum</name>
    <name type="common">Pomegranate</name>
    <dbReference type="NCBI Taxonomy" id="22663"/>
    <lineage>
        <taxon>Eukaryota</taxon>
        <taxon>Viridiplantae</taxon>
        <taxon>Streptophyta</taxon>
        <taxon>Embryophyta</taxon>
        <taxon>Tracheophyta</taxon>
        <taxon>Spermatophyta</taxon>
        <taxon>Magnoliopsida</taxon>
        <taxon>eudicotyledons</taxon>
        <taxon>Gunneridae</taxon>
        <taxon>Pentapetalae</taxon>
        <taxon>rosids</taxon>
        <taxon>malvids</taxon>
        <taxon>Myrtales</taxon>
        <taxon>Lythraceae</taxon>
        <taxon>Punica</taxon>
    </lineage>
</organism>
<proteinExistence type="predicted"/>
<dbReference type="Gene3D" id="3.60.10.10">
    <property type="entry name" value="Endonuclease/exonuclease/phosphatase"/>
    <property type="match status" value="1"/>
</dbReference>
<accession>A0A2I0J0A4</accession>
<dbReference type="AlphaFoldDB" id="A0A2I0J0A4"/>
<name>A0A2I0J0A4_PUNGR</name>
<dbReference type="InterPro" id="IPR036691">
    <property type="entry name" value="Endo/exonu/phosph_ase_sf"/>
</dbReference>
<dbReference type="Pfam" id="PF13456">
    <property type="entry name" value="RVT_3"/>
    <property type="match status" value="1"/>
</dbReference>
<dbReference type="InterPro" id="IPR036397">
    <property type="entry name" value="RNaseH_sf"/>
</dbReference>
<dbReference type="SUPFAM" id="SSF53098">
    <property type="entry name" value="Ribonuclease H-like"/>
    <property type="match status" value="1"/>
</dbReference>
<dbReference type="PROSITE" id="PS50879">
    <property type="entry name" value="RNASE_H_1"/>
    <property type="match status" value="1"/>
</dbReference>
<feature type="region of interest" description="Disordered" evidence="1">
    <location>
        <begin position="138"/>
        <end position="160"/>
    </location>
</feature>
<evidence type="ECO:0000313" key="4">
    <source>
        <dbReference type="Proteomes" id="UP000233551"/>
    </source>
</evidence>
<dbReference type="InterPro" id="IPR053151">
    <property type="entry name" value="RNase_H-like"/>
</dbReference>
<dbReference type="InterPro" id="IPR012337">
    <property type="entry name" value="RNaseH-like_sf"/>
</dbReference>
<dbReference type="Proteomes" id="UP000233551">
    <property type="component" value="Unassembled WGS sequence"/>
</dbReference>
<evidence type="ECO:0000256" key="1">
    <source>
        <dbReference type="SAM" id="MobiDB-lite"/>
    </source>
</evidence>
<protein>
    <recommendedName>
        <fullName evidence="2">RNase H type-1 domain-containing protein</fullName>
    </recommendedName>
</protein>
<feature type="compositionally biased region" description="Basic and acidic residues" evidence="1">
    <location>
        <begin position="150"/>
        <end position="160"/>
    </location>
</feature>
<dbReference type="EMBL" id="PGOL01002217">
    <property type="protein sequence ID" value="PKI49687.1"/>
    <property type="molecule type" value="Genomic_DNA"/>
</dbReference>
<dbReference type="SUPFAM" id="SSF56219">
    <property type="entry name" value="DNase I-like"/>
    <property type="match status" value="1"/>
</dbReference>
<dbReference type="GO" id="GO:0004523">
    <property type="term" value="F:RNA-DNA hybrid ribonuclease activity"/>
    <property type="evidence" value="ECO:0007669"/>
    <property type="project" value="InterPro"/>
</dbReference>